<evidence type="ECO:0000313" key="3">
    <source>
        <dbReference type="Proteomes" id="UP001597280"/>
    </source>
</evidence>
<organism evidence="2 3">
    <name type="scientific">Brachybacterium rhamnosum</name>
    <dbReference type="NCBI Taxonomy" id="173361"/>
    <lineage>
        <taxon>Bacteria</taxon>
        <taxon>Bacillati</taxon>
        <taxon>Actinomycetota</taxon>
        <taxon>Actinomycetes</taxon>
        <taxon>Micrococcales</taxon>
        <taxon>Dermabacteraceae</taxon>
        <taxon>Brachybacterium</taxon>
    </lineage>
</organism>
<dbReference type="PANTHER" id="PTHR43649:SF12">
    <property type="entry name" value="DIACETYLCHITOBIOSE BINDING PROTEIN DASA"/>
    <property type="match status" value="1"/>
</dbReference>
<proteinExistence type="predicted"/>
<dbReference type="SUPFAM" id="SSF53850">
    <property type="entry name" value="Periplasmic binding protein-like II"/>
    <property type="match status" value="1"/>
</dbReference>
<keyword evidence="1" id="KW-0732">Signal</keyword>
<name>A0ABW4PXA2_9MICO</name>
<accession>A0ABW4PXA2</accession>
<dbReference type="PANTHER" id="PTHR43649">
    <property type="entry name" value="ARABINOSE-BINDING PROTEIN-RELATED"/>
    <property type="match status" value="1"/>
</dbReference>
<dbReference type="Pfam" id="PF01547">
    <property type="entry name" value="SBP_bac_1"/>
    <property type="match status" value="1"/>
</dbReference>
<dbReference type="InterPro" id="IPR006059">
    <property type="entry name" value="SBP"/>
</dbReference>
<feature type="chain" id="PRO_5046991148" evidence="1">
    <location>
        <begin position="28"/>
        <end position="437"/>
    </location>
</feature>
<keyword evidence="3" id="KW-1185">Reference proteome</keyword>
<dbReference type="RefSeq" id="WP_343903997.1">
    <property type="nucleotide sequence ID" value="NZ_BAAAIS010000002.1"/>
</dbReference>
<comment type="caution">
    <text evidence="2">The sequence shown here is derived from an EMBL/GenBank/DDBJ whole genome shotgun (WGS) entry which is preliminary data.</text>
</comment>
<evidence type="ECO:0000313" key="2">
    <source>
        <dbReference type="EMBL" id="MFD1834785.1"/>
    </source>
</evidence>
<reference evidence="3" key="1">
    <citation type="journal article" date="2019" name="Int. J. Syst. Evol. Microbiol.">
        <title>The Global Catalogue of Microorganisms (GCM) 10K type strain sequencing project: providing services to taxonomists for standard genome sequencing and annotation.</title>
        <authorList>
            <consortium name="The Broad Institute Genomics Platform"/>
            <consortium name="The Broad Institute Genome Sequencing Center for Infectious Disease"/>
            <person name="Wu L."/>
            <person name="Ma J."/>
        </authorList>
    </citation>
    <scope>NUCLEOTIDE SEQUENCE [LARGE SCALE GENOMIC DNA]</scope>
    <source>
        <strain evidence="3">JCM 11650</strain>
    </source>
</reference>
<dbReference type="Proteomes" id="UP001597280">
    <property type="component" value="Unassembled WGS sequence"/>
</dbReference>
<sequence length="437" mass="45891">MLTRRTALTLGLAVPGLAGLVACGPNATSGGGSGGSDGGSADSGSFRLAWWGNPTRNENTTNVIAAYKEEKPDVTISPEPGEWSGYWDKLATQTAGGDFPDVVQMDEKYLAEYAGRGALLDLAGAGLDTSKFVDGSVEVGEVKDVGLAAINAGLNAFTVLVNPDVFEAAGVDVPDDTTWTWDEMIETAARITEATEDGTYGMTQMGTVQGLFQLWVRQAGQDQYEDGKAGFDAKAATSWFEWSKKIQDTKACPGADASVEDSTAAMDQSLFGTGKIAMTVAWSNQVVANDALHDGKLTVLRPPSTAGSAAEAQLWYKASMYWAVSAKSANSAAAVAFVDYLVNSPDAGKILSVERGVPGNLEVREAITPDLDESSKKAVDFLDAIEKELGDAPEITPQGGGQFEDILTRAGQDMLFGTITPADAGQRLLDELNSALS</sequence>
<gene>
    <name evidence="2" type="ORF">ACFSDA_06805</name>
</gene>
<dbReference type="EMBL" id="JBHUFL010000002">
    <property type="protein sequence ID" value="MFD1834785.1"/>
    <property type="molecule type" value="Genomic_DNA"/>
</dbReference>
<dbReference type="InterPro" id="IPR050490">
    <property type="entry name" value="Bact_solute-bd_prot1"/>
</dbReference>
<dbReference type="Gene3D" id="3.40.190.10">
    <property type="entry name" value="Periplasmic binding protein-like II"/>
    <property type="match status" value="2"/>
</dbReference>
<dbReference type="PROSITE" id="PS51257">
    <property type="entry name" value="PROKAR_LIPOPROTEIN"/>
    <property type="match status" value="1"/>
</dbReference>
<protein>
    <submittedName>
        <fullName evidence="2">ABC transporter substrate-binding protein</fullName>
    </submittedName>
</protein>
<evidence type="ECO:0000256" key="1">
    <source>
        <dbReference type="SAM" id="SignalP"/>
    </source>
</evidence>
<feature type="signal peptide" evidence="1">
    <location>
        <begin position="1"/>
        <end position="27"/>
    </location>
</feature>